<sequence length="79" mass="7945">MSAISQLSSLITNAGSAGSKLSGAADGASFMAGAQKIQGDMQKNQLDKMALDAENQRINGIADSAAQAGSAAAQVKIQY</sequence>
<accession>A0A0L7TH72</accession>
<dbReference type="RefSeq" id="WP_052898355.1">
    <property type="nucleotide sequence ID" value="NZ_JRXE01000006.1"/>
</dbReference>
<dbReference type="AlphaFoldDB" id="A0A0L7TH72"/>
<dbReference type="Proteomes" id="UP000037088">
    <property type="component" value="Unassembled WGS sequence"/>
</dbReference>
<dbReference type="EMBL" id="JRXE01000006">
    <property type="protein sequence ID" value="KOC91381.1"/>
    <property type="molecule type" value="Genomic_DNA"/>
</dbReference>
<comment type="caution">
    <text evidence="2">The sequence shown here is derived from an EMBL/GenBank/DDBJ whole genome shotgun (WGS) entry which is preliminary data.</text>
</comment>
<name>A0A0L7TH72_9GAMM</name>
<dbReference type="Proteomes" id="UP000036851">
    <property type="component" value="Unassembled WGS sequence"/>
</dbReference>
<gene>
    <name evidence="1" type="ORF">NG42_05960</name>
    <name evidence="2" type="ORF">NG43_04340</name>
</gene>
<evidence type="ECO:0000313" key="4">
    <source>
        <dbReference type="Proteomes" id="UP000037088"/>
    </source>
</evidence>
<dbReference type="STRING" id="1560201.NG42_05960"/>
<protein>
    <submittedName>
        <fullName evidence="2">Uncharacterized protein</fullName>
    </submittedName>
</protein>
<evidence type="ECO:0000313" key="2">
    <source>
        <dbReference type="EMBL" id="KOC94685.1"/>
    </source>
</evidence>
<dbReference type="OrthoDB" id="6555843at2"/>
<dbReference type="PATRIC" id="fig|1560201.3.peg.1272"/>
<proteinExistence type="predicted"/>
<evidence type="ECO:0000313" key="3">
    <source>
        <dbReference type="Proteomes" id="UP000036851"/>
    </source>
</evidence>
<organism evidence="2 3">
    <name type="scientific">Winslowiella iniecta</name>
    <dbReference type="NCBI Taxonomy" id="1560201"/>
    <lineage>
        <taxon>Bacteria</taxon>
        <taxon>Pseudomonadati</taxon>
        <taxon>Pseudomonadota</taxon>
        <taxon>Gammaproteobacteria</taxon>
        <taxon>Enterobacterales</taxon>
        <taxon>Erwiniaceae</taxon>
        <taxon>Winslowiella</taxon>
    </lineage>
</organism>
<dbReference type="EMBL" id="JRXF01000004">
    <property type="protein sequence ID" value="KOC94685.1"/>
    <property type="molecule type" value="Genomic_DNA"/>
</dbReference>
<evidence type="ECO:0000313" key="1">
    <source>
        <dbReference type="EMBL" id="KOC91381.1"/>
    </source>
</evidence>
<reference evidence="3 4" key="1">
    <citation type="journal article" date="2015" name="Int. J. Syst. Evol. Microbiol.">
        <title>Erwinia iniecta sp. nov., isolated from Russian wheat aphids (Diuraphis noxia).</title>
        <authorList>
            <person name="Campillo T."/>
            <person name="Luna E."/>
            <person name="Portier P."/>
            <person name="Fischer-Le Saux M."/>
            <person name="Lapitan N."/>
            <person name="Tisserat N.A."/>
            <person name="Leach J.E."/>
        </authorList>
    </citation>
    <scope>NUCLEOTIDE SEQUENCE [LARGE SCALE GENOMIC DNA]</scope>
    <source>
        <strain evidence="1 4">B120</strain>
        <strain evidence="2 3">B149</strain>
    </source>
</reference>
<keyword evidence="4" id="KW-1185">Reference proteome</keyword>